<dbReference type="EMBL" id="JAHRIN010026608">
    <property type="protein sequence ID" value="MEQ2200837.1"/>
    <property type="molecule type" value="Genomic_DNA"/>
</dbReference>
<feature type="region of interest" description="Disordered" evidence="1">
    <location>
        <begin position="60"/>
        <end position="79"/>
    </location>
</feature>
<dbReference type="Pfam" id="PF20170">
    <property type="entry name" value="Plexin_RBD"/>
    <property type="match status" value="1"/>
</dbReference>
<feature type="non-terminal residue" evidence="3">
    <location>
        <position position="1"/>
    </location>
</feature>
<accession>A0ABV0QYC7</accession>
<evidence type="ECO:0000313" key="4">
    <source>
        <dbReference type="Proteomes" id="UP001434883"/>
    </source>
</evidence>
<evidence type="ECO:0000313" key="3">
    <source>
        <dbReference type="EMBL" id="MEQ2200837.1"/>
    </source>
</evidence>
<proteinExistence type="predicted"/>
<sequence>RCDVFYNPLSPPVCLCLQTLNVLVQGGGVNESQPLPSKVLDCDTITQVKEKLLDQVYKSTSFSHRPHADSLDLGENPNI</sequence>
<organism evidence="3 4">
    <name type="scientific">Xenoophorus captivus</name>
    <dbReference type="NCBI Taxonomy" id="1517983"/>
    <lineage>
        <taxon>Eukaryota</taxon>
        <taxon>Metazoa</taxon>
        <taxon>Chordata</taxon>
        <taxon>Craniata</taxon>
        <taxon>Vertebrata</taxon>
        <taxon>Euteleostomi</taxon>
        <taxon>Actinopterygii</taxon>
        <taxon>Neopterygii</taxon>
        <taxon>Teleostei</taxon>
        <taxon>Neoteleostei</taxon>
        <taxon>Acanthomorphata</taxon>
        <taxon>Ovalentaria</taxon>
        <taxon>Atherinomorphae</taxon>
        <taxon>Cyprinodontiformes</taxon>
        <taxon>Goodeidae</taxon>
        <taxon>Xenoophorus</taxon>
    </lineage>
</organism>
<keyword evidence="4" id="KW-1185">Reference proteome</keyword>
<dbReference type="Proteomes" id="UP001434883">
    <property type="component" value="Unassembled WGS sequence"/>
</dbReference>
<dbReference type="PANTHER" id="PTHR22625">
    <property type="entry name" value="PLEXIN"/>
    <property type="match status" value="1"/>
</dbReference>
<name>A0ABV0QYC7_9TELE</name>
<comment type="caution">
    <text evidence="3">The sequence shown here is derived from an EMBL/GenBank/DDBJ whole genome shotgun (WGS) entry which is preliminary data.</text>
</comment>
<dbReference type="Gene3D" id="3.10.20.90">
    <property type="entry name" value="Phosphatidylinositol 3-kinase Catalytic Subunit, Chain A, domain 1"/>
    <property type="match status" value="1"/>
</dbReference>
<dbReference type="PANTHER" id="PTHR22625:SF36">
    <property type="entry name" value="PLEXIN-B1"/>
    <property type="match status" value="1"/>
</dbReference>
<dbReference type="InterPro" id="IPR046800">
    <property type="entry name" value="Plexin_RBD"/>
</dbReference>
<dbReference type="InterPro" id="IPR031148">
    <property type="entry name" value="Plexin"/>
</dbReference>
<evidence type="ECO:0000259" key="2">
    <source>
        <dbReference type="Pfam" id="PF20170"/>
    </source>
</evidence>
<protein>
    <recommendedName>
        <fullName evidence="2">Plexin cytoplasmic RhoGTPase-binding domain-containing protein</fullName>
    </recommendedName>
</protein>
<gene>
    <name evidence="3" type="ORF">XENOCAPTIV_003873</name>
</gene>
<evidence type="ECO:0000256" key="1">
    <source>
        <dbReference type="SAM" id="MobiDB-lite"/>
    </source>
</evidence>
<reference evidence="3 4" key="1">
    <citation type="submission" date="2021-06" db="EMBL/GenBank/DDBJ databases">
        <authorList>
            <person name="Palmer J.M."/>
        </authorList>
    </citation>
    <scope>NUCLEOTIDE SEQUENCE [LARGE SCALE GENOMIC DNA]</scope>
    <source>
        <strain evidence="3 4">XC_2019</strain>
        <tissue evidence="3">Muscle</tissue>
    </source>
</reference>
<feature type="domain" description="Plexin cytoplasmic RhoGTPase-binding" evidence="2">
    <location>
        <begin position="19"/>
        <end position="73"/>
    </location>
</feature>